<feature type="transmembrane region" description="Helical" evidence="1">
    <location>
        <begin position="58"/>
        <end position="76"/>
    </location>
</feature>
<name>A0ABW4JEY1_9BACL</name>
<evidence type="ECO:0008006" key="4">
    <source>
        <dbReference type="Google" id="ProtNLM"/>
    </source>
</evidence>
<organism evidence="2 3">
    <name type="scientific">Alicyclobacillus fodiniaquatilis</name>
    <dbReference type="NCBI Taxonomy" id="1661150"/>
    <lineage>
        <taxon>Bacteria</taxon>
        <taxon>Bacillati</taxon>
        <taxon>Bacillota</taxon>
        <taxon>Bacilli</taxon>
        <taxon>Bacillales</taxon>
        <taxon>Alicyclobacillaceae</taxon>
        <taxon>Alicyclobacillus</taxon>
    </lineage>
</organism>
<feature type="transmembrane region" description="Helical" evidence="1">
    <location>
        <begin position="88"/>
        <end position="110"/>
    </location>
</feature>
<evidence type="ECO:0000313" key="2">
    <source>
        <dbReference type="EMBL" id="MFD1674852.1"/>
    </source>
</evidence>
<protein>
    <recommendedName>
        <fullName evidence="4">TrbC/VIRB2 family protein</fullName>
    </recommendedName>
</protein>
<sequence length="116" mass="12820">MSSTNSVNTSPVNQGDQEGLNALHQMGVHSVNLNNLFGSMNGAITTLYEQITQFSIEYGGMFLVIAGIVWLISWKLHFASAAMWAKRIVLGVFAGEVIIILLPQLFYSFVHFLDNL</sequence>
<keyword evidence="1" id="KW-0472">Membrane</keyword>
<keyword evidence="3" id="KW-1185">Reference proteome</keyword>
<dbReference type="Proteomes" id="UP001597079">
    <property type="component" value="Unassembled WGS sequence"/>
</dbReference>
<keyword evidence="1" id="KW-0812">Transmembrane</keyword>
<reference evidence="3" key="1">
    <citation type="journal article" date="2019" name="Int. J. Syst. Evol. Microbiol.">
        <title>The Global Catalogue of Microorganisms (GCM) 10K type strain sequencing project: providing services to taxonomists for standard genome sequencing and annotation.</title>
        <authorList>
            <consortium name="The Broad Institute Genomics Platform"/>
            <consortium name="The Broad Institute Genome Sequencing Center for Infectious Disease"/>
            <person name="Wu L."/>
            <person name="Ma J."/>
        </authorList>
    </citation>
    <scope>NUCLEOTIDE SEQUENCE [LARGE SCALE GENOMIC DNA]</scope>
    <source>
        <strain evidence="3">CGMCC 1.12286</strain>
    </source>
</reference>
<keyword evidence="1" id="KW-1133">Transmembrane helix</keyword>
<proteinExistence type="predicted"/>
<evidence type="ECO:0000313" key="3">
    <source>
        <dbReference type="Proteomes" id="UP001597079"/>
    </source>
</evidence>
<comment type="caution">
    <text evidence="2">The sequence shown here is derived from an EMBL/GenBank/DDBJ whole genome shotgun (WGS) entry which is preliminary data.</text>
</comment>
<evidence type="ECO:0000256" key="1">
    <source>
        <dbReference type="SAM" id="Phobius"/>
    </source>
</evidence>
<accession>A0ABW4JEY1</accession>
<dbReference type="EMBL" id="JBHUCX010000023">
    <property type="protein sequence ID" value="MFD1674852.1"/>
    <property type="molecule type" value="Genomic_DNA"/>
</dbReference>
<gene>
    <name evidence="2" type="ORF">ACFSB2_09090</name>
</gene>
<dbReference type="RefSeq" id="WP_377942726.1">
    <property type="nucleotide sequence ID" value="NZ_JBHUCX010000023.1"/>
</dbReference>